<name>A0ABN2Y424_9MICC</name>
<dbReference type="InterPro" id="IPR006204">
    <property type="entry name" value="GHMP_kinase_N_dom"/>
</dbReference>
<dbReference type="EMBL" id="BAAAQA010000027">
    <property type="protein sequence ID" value="GAA2121614.1"/>
    <property type="molecule type" value="Genomic_DNA"/>
</dbReference>
<keyword evidence="6" id="KW-0299">Galactose metabolism</keyword>
<dbReference type="Pfam" id="PF08544">
    <property type="entry name" value="GHMP_kinases_C"/>
    <property type="match status" value="1"/>
</dbReference>
<sequence>MTYRQPAQIDDRTRAERLTRRFTELYGHPPHGVWRAPGRVNLIGEHTDYNDGFVLPFAIDRAAMVAVRLKQSSDSAAHSADLASSYAPDGGLAKVSFTIAELAPGSVDGWGAYPAGVVHVLAGLDGIDVPGFEVLLDSTVPVGAGLSSSHAVEVATIVALNDLLGLGLSHPDLARLTQRAENEFVGAPTGIMDQSASLMGRAGGALFLDCRTLESEIVPLPLAEHGLSVLVIDTKVAHSHADGGYAARRASCERAATTLGVTSLRDLSATADDAAPAPFLDALDVETARRVRHVQTENRRVLETVERLRHGDLNGVGKLLTESHVSLREDYQVSCFELDLAVASALNAGALGARMTGGGFGGSAIALVHAVQLGQIRDAVLSAFTAHELQTPDIFTVLPADGAERITGSSELSVG</sequence>
<dbReference type="InterPro" id="IPR019741">
    <property type="entry name" value="Galactokinase_CS"/>
</dbReference>
<evidence type="ECO:0000259" key="8">
    <source>
        <dbReference type="Pfam" id="PF00288"/>
    </source>
</evidence>
<evidence type="ECO:0000259" key="10">
    <source>
        <dbReference type="Pfam" id="PF10509"/>
    </source>
</evidence>
<dbReference type="InterPro" id="IPR006206">
    <property type="entry name" value="Mevalonate/galactokinase"/>
</dbReference>
<evidence type="ECO:0000256" key="4">
    <source>
        <dbReference type="ARBA" id="ARBA00022777"/>
    </source>
</evidence>
<dbReference type="PRINTS" id="PR00959">
    <property type="entry name" value="MEVGALKINASE"/>
</dbReference>
<keyword evidence="3" id="KW-0547">Nucleotide-binding</keyword>
<organism evidence="11 12">
    <name type="scientific">Kocuria atrinae</name>
    <dbReference type="NCBI Taxonomy" id="592377"/>
    <lineage>
        <taxon>Bacteria</taxon>
        <taxon>Bacillati</taxon>
        <taxon>Actinomycetota</taxon>
        <taxon>Actinomycetes</taxon>
        <taxon>Micrococcales</taxon>
        <taxon>Micrococcaceae</taxon>
        <taxon>Kocuria</taxon>
    </lineage>
</organism>
<comment type="caution">
    <text evidence="11">The sequence shown here is derived from an EMBL/GenBank/DDBJ whole genome shotgun (WGS) entry which is preliminary data.</text>
</comment>
<keyword evidence="12" id="KW-1185">Reference proteome</keyword>
<keyword evidence="6" id="KW-0119">Carbohydrate metabolism</keyword>
<dbReference type="EC" id="2.7.1.6" evidence="7"/>
<dbReference type="PRINTS" id="PR00473">
    <property type="entry name" value="GALCTOKINASE"/>
</dbReference>
<dbReference type="InterPro" id="IPR013750">
    <property type="entry name" value="GHMP_kinase_C_dom"/>
</dbReference>
<dbReference type="Pfam" id="PF10509">
    <property type="entry name" value="GalKase_gal_bdg"/>
    <property type="match status" value="1"/>
</dbReference>
<proteinExistence type="inferred from homology"/>
<dbReference type="PANTHER" id="PTHR10457:SF7">
    <property type="entry name" value="GALACTOKINASE-RELATED"/>
    <property type="match status" value="1"/>
</dbReference>
<evidence type="ECO:0000256" key="1">
    <source>
        <dbReference type="ARBA" id="ARBA00006566"/>
    </source>
</evidence>
<evidence type="ECO:0000256" key="5">
    <source>
        <dbReference type="ARBA" id="ARBA00022840"/>
    </source>
</evidence>
<evidence type="ECO:0000256" key="6">
    <source>
        <dbReference type="ARBA" id="ARBA00023144"/>
    </source>
</evidence>
<dbReference type="InterPro" id="IPR019539">
    <property type="entry name" value="GalKase_N"/>
</dbReference>
<dbReference type="PANTHER" id="PTHR10457">
    <property type="entry name" value="MEVALONATE KINASE/GALACTOKINASE"/>
    <property type="match status" value="1"/>
</dbReference>
<dbReference type="InterPro" id="IPR036554">
    <property type="entry name" value="GHMP_kinase_C_sf"/>
</dbReference>
<keyword evidence="2" id="KW-0808">Transferase</keyword>
<dbReference type="Gene3D" id="3.30.230.10">
    <property type="match status" value="1"/>
</dbReference>
<evidence type="ECO:0000313" key="11">
    <source>
        <dbReference type="EMBL" id="GAA2121614.1"/>
    </source>
</evidence>
<dbReference type="InterPro" id="IPR000705">
    <property type="entry name" value="Galactokinase"/>
</dbReference>
<dbReference type="InterPro" id="IPR014721">
    <property type="entry name" value="Ribsml_uS5_D2-typ_fold_subgr"/>
</dbReference>
<evidence type="ECO:0000256" key="2">
    <source>
        <dbReference type="ARBA" id="ARBA00022679"/>
    </source>
</evidence>
<dbReference type="Proteomes" id="UP001500166">
    <property type="component" value="Unassembled WGS sequence"/>
</dbReference>
<dbReference type="NCBIfam" id="TIGR00131">
    <property type="entry name" value="gal_kin"/>
    <property type="match status" value="1"/>
</dbReference>
<dbReference type="Pfam" id="PF00288">
    <property type="entry name" value="GHMP_kinases_N"/>
    <property type="match status" value="1"/>
</dbReference>
<keyword evidence="4" id="KW-0418">Kinase</keyword>
<dbReference type="Gene3D" id="3.30.70.890">
    <property type="entry name" value="GHMP kinase, C-terminal domain"/>
    <property type="match status" value="1"/>
</dbReference>
<dbReference type="PROSITE" id="PS00106">
    <property type="entry name" value="GALACTOKINASE"/>
    <property type="match status" value="1"/>
</dbReference>
<evidence type="ECO:0000256" key="7">
    <source>
        <dbReference type="NCBIfam" id="TIGR00131"/>
    </source>
</evidence>
<reference evidence="11 12" key="1">
    <citation type="journal article" date="2019" name="Int. J. Syst. Evol. Microbiol.">
        <title>The Global Catalogue of Microorganisms (GCM) 10K type strain sequencing project: providing services to taxonomists for standard genome sequencing and annotation.</title>
        <authorList>
            <consortium name="The Broad Institute Genomics Platform"/>
            <consortium name="The Broad Institute Genome Sequencing Center for Infectious Disease"/>
            <person name="Wu L."/>
            <person name="Ma J."/>
        </authorList>
    </citation>
    <scope>NUCLEOTIDE SEQUENCE [LARGE SCALE GENOMIC DNA]</scope>
    <source>
        <strain evidence="11 12">JCM 15914</strain>
    </source>
</reference>
<evidence type="ECO:0000259" key="9">
    <source>
        <dbReference type="Pfam" id="PF08544"/>
    </source>
</evidence>
<dbReference type="InterPro" id="IPR020568">
    <property type="entry name" value="Ribosomal_Su5_D2-typ_SF"/>
</dbReference>
<feature type="domain" description="Galactokinase N-terminal" evidence="10">
    <location>
        <begin position="21"/>
        <end position="68"/>
    </location>
</feature>
<protein>
    <recommendedName>
        <fullName evidence="7">Galactokinase</fullName>
        <ecNumber evidence="7">2.7.1.6</ecNumber>
    </recommendedName>
</protein>
<feature type="domain" description="GHMP kinase N-terminal" evidence="8">
    <location>
        <begin position="125"/>
        <end position="201"/>
    </location>
</feature>
<evidence type="ECO:0000256" key="3">
    <source>
        <dbReference type="ARBA" id="ARBA00022741"/>
    </source>
</evidence>
<gene>
    <name evidence="11" type="primary">galK_2</name>
    <name evidence="11" type="ORF">GCM10009824_24220</name>
</gene>
<feature type="domain" description="GHMP kinase C-terminal" evidence="9">
    <location>
        <begin position="306"/>
        <end position="383"/>
    </location>
</feature>
<evidence type="ECO:0000313" key="12">
    <source>
        <dbReference type="Proteomes" id="UP001500166"/>
    </source>
</evidence>
<dbReference type="SUPFAM" id="SSF54211">
    <property type="entry name" value="Ribosomal protein S5 domain 2-like"/>
    <property type="match status" value="1"/>
</dbReference>
<accession>A0ABN2Y424</accession>
<comment type="similarity">
    <text evidence="1">Belongs to the GHMP kinase family. GalK subfamily.</text>
</comment>
<dbReference type="PIRSF" id="PIRSF000530">
    <property type="entry name" value="Galactokinase"/>
    <property type="match status" value="1"/>
</dbReference>
<dbReference type="RefSeq" id="WP_344225288.1">
    <property type="nucleotide sequence ID" value="NZ_BAAAQA010000027.1"/>
</dbReference>
<keyword evidence="5" id="KW-0067">ATP-binding</keyword>
<dbReference type="SUPFAM" id="SSF55060">
    <property type="entry name" value="GHMP Kinase, C-terminal domain"/>
    <property type="match status" value="1"/>
</dbReference>